<evidence type="ECO:0000259" key="10">
    <source>
        <dbReference type="PROSITE" id="PS50942"/>
    </source>
</evidence>
<feature type="compositionally biased region" description="Polar residues" evidence="9">
    <location>
        <begin position="425"/>
        <end position="441"/>
    </location>
</feature>
<protein>
    <recommendedName>
        <fullName evidence="10">ENTH domain-containing protein</fullName>
    </recommendedName>
</protein>
<dbReference type="EnsemblPlants" id="AUR62016746-RA">
    <property type="protein sequence ID" value="AUR62016746-RA:cds"/>
    <property type="gene ID" value="AUR62016746"/>
</dbReference>
<dbReference type="SMR" id="A0A803LP67"/>
<dbReference type="PANTHER" id="PTHR22951:SF75">
    <property type="entry name" value="CLATHRIN COAT ASSEMBLY PROTEIN AP180"/>
    <property type="match status" value="1"/>
</dbReference>
<dbReference type="InterPro" id="IPR048050">
    <property type="entry name" value="ANTH_N_plant"/>
</dbReference>
<evidence type="ECO:0000256" key="7">
    <source>
        <dbReference type="ARBA" id="ARBA00023176"/>
    </source>
</evidence>
<dbReference type="Pfam" id="PF07651">
    <property type="entry name" value="ANTH"/>
    <property type="match status" value="1"/>
</dbReference>
<dbReference type="OrthoDB" id="44015at2759"/>
<evidence type="ECO:0000256" key="2">
    <source>
        <dbReference type="ARBA" id="ARBA00004555"/>
    </source>
</evidence>
<keyword evidence="4" id="KW-0254">Endocytosis</keyword>
<dbReference type="InterPro" id="IPR045192">
    <property type="entry name" value="AP180-like"/>
</dbReference>
<dbReference type="GO" id="GO:0005905">
    <property type="term" value="C:clathrin-coated pit"/>
    <property type="evidence" value="ECO:0007669"/>
    <property type="project" value="UniProtKB-SubCell"/>
</dbReference>
<dbReference type="GO" id="GO:0000149">
    <property type="term" value="F:SNARE binding"/>
    <property type="evidence" value="ECO:0007669"/>
    <property type="project" value="TreeGrafter"/>
</dbReference>
<dbReference type="PANTHER" id="PTHR22951">
    <property type="entry name" value="CLATHRIN ASSEMBLY PROTEIN"/>
    <property type="match status" value="1"/>
</dbReference>
<dbReference type="KEGG" id="cqi:110704912"/>
<keyword evidence="6" id="KW-0472">Membrane</keyword>
<sequence length="826" mass="90896">MPSKLRKAIAAMKDQTSISLAKVGGAESSTLEVAILKATTHDEVPVDERYITDILRIVSSNRTYAGSCARALGRRIGRTRNWVVALKSLMIVLRVFQDGDPHFPKEILHAMKRGYKILNLNSFRDDSSTSCPWDFTAFVRTFALYLDERLDCFLTGKLQRRKSYQQSGRSKGYSRNNEPIVRDMKPSVLLDRILHWQKLLDRAIATQPTGAARTNHVVQTCLYAIVQETFDLYRDISDGLALLLDSFFHLQYNNCVSAFQTCVKASKQFGELATFYDLCKSIGIGRTSEYPSVQTISEELVETLQEFLKDQSSFPGTNGRRTPGGSGHYLPSLSPNSESDSVRRSEYGESQCTSLEDLIGGDHGFSPERYSDPGREKPPQLEESYSTNDTTSVRSEPIDHRGINAVLDLLSLDDPSPPTDLQQQVVEESNNEGLTSPSEESGQGWELVLFESATNQPSTEITNNNDNIDSSVASNNNGFEVDFFSDFNGPSTSSFSPLPDDHTYNPFLQDSVDLNLPFEAQNSEPINELGSFGYVSFGPGSTNGSISDSGFPTDLGVSVGSTTQPSTFEAGLPLNFHPELGNVNTENNHQQLDLFDDPGRSSNFSSSTNISLVTHGGHGEHNRSLSTSVLDNFGEANTAGMPPTYNQANYVPTTYHARFASTDFSSSPFSVSFQNVNASIGKPTIHHARYGSNLSTNSSVFSENFDCFSGYSSATVPQPFPTEPRDGSANAMNAIVPFGQVGSDDLFSSSGPKLQATPTFRATSIDMDQHQQSNLWNENDPFGSFPTTTSAIDPQKMSGSFDQQNIMQQQQLWLQNQNKIMAKHLT</sequence>
<dbReference type="RefSeq" id="XP_021738413.1">
    <property type="nucleotide sequence ID" value="XM_021882721.1"/>
</dbReference>
<dbReference type="GO" id="GO:0005794">
    <property type="term" value="C:Golgi apparatus"/>
    <property type="evidence" value="ECO:0007669"/>
    <property type="project" value="UniProtKB-SubCell"/>
</dbReference>
<evidence type="ECO:0000256" key="1">
    <source>
        <dbReference type="ARBA" id="ARBA00004132"/>
    </source>
</evidence>
<evidence type="ECO:0000313" key="11">
    <source>
        <dbReference type="EnsemblPlants" id="AUR62016746-RA:cds"/>
    </source>
</evidence>
<keyword evidence="7" id="KW-0168">Coated pit</keyword>
<name>A0A803LP67_CHEQI</name>
<proteinExistence type="predicted"/>
<organism evidence="11 12">
    <name type="scientific">Chenopodium quinoa</name>
    <name type="common">Quinoa</name>
    <dbReference type="NCBI Taxonomy" id="63459"/>
    <lineage>
        <taxon>Eukaryota</taxon>
        <taxon>Viridiplantae</taxon>
        <taxon>Streptophyta</taxon>
        <taxon>Embryophyta</taxon>
        <taxon>Tracheophyta</taxon>
        <taxon>Spermatophyta</taxon>
        <taxon>Magnoliopsida</taxon>
        <taxon>eudicotyledons</taxon>
        <taxon>Gunneridae</taxon>
        <taxon>Pentapetalae</taxon>
        <taxon>Caryophyllales</taxon>
        <taxon>Chenopodiaceae</taxon>
        <taxon>Chenopodioideae</taxon>
        <taxon>Atripliceae</taxon>
        <taxon>Chenopodium</taxon>
    </lineage>
</organism>
<dbReference type="InterPro" id="IPR011417">
    <property type="entry name" value="ANTH_dom"/>
</dbReference>
<dbReference type="GO" id="GO:0048268">
    <property type="term" value="P:clathrin coat assembly"/>
    <property type="evidence" value="ECO:0007669"/>
    <property type="project" value="InterPro"/>
</dbReference>
<dbReference type="GO" id="GO:0032050">
    <property type="term" value="F:clathrin heavy chain binding"/>
    <property type="evidence" value="ECO:0007669"/>
    <property type="project" value="TreeGrafter"/>
</dbReference>
<dbReference type="CDD" id="cd16987">
    <property type="entry name" value="ANTH_N_AP180_plant"/>
    <property type="match status" value="1"/>
</dbReference>
<dbReference type="InterPro" id="IPR008942">
    <property type="entry name" value="ENTH_VHS"/>
</dbReference>
<dbReference type="GO" id="GO:0072583">
    <property type="term" value="P:clathrin-dependent endocytosis"/>
    <property type="evidence" value="ECO:0007669"/>
    <property type="project" value="InterPro"/>
</dbReference>
<reference evidence="11" key="2">
    <citation type="submission" date="2021-03" db="UniProtKB">
        <authorList>
            <consortium name="EnsemblPlants"/>
        </authorList>
    </citation>
    <scope>IDENTIFICATION</scope>
</reference>
<dbReference type="FunFam" id="1.25.40.90:FF:000019">
    <property type="entry name" value="Clathrin coat assembly protein"/>
    <property type="match status" value="1"/>
</dbReference>
<comment type="subcellular location">
    <subcellularLocation>
        <location evidence="1">Cytoplasmic vesicle</location>
        <location evidence="1">Clathrin-coated vesicle</location>
    </subcellularLocation>
    <subcellularLocation>
        <location evidence="2">Golgi apparatus</location>
    </subcellularLocation>
    <subcellularLocation>
        <location evidence="3">Membrane</location>
        <location evidence="3">Clathrin-coated pit</location>
    </subcellularLocation>
</comment>
<evidence type="ECO:0000256" key="4">
    <source>
        <dbReference type="ARBA" id="ARBA00022583"/>
    </source>
</evidence>
<reference evidence="11" key="1">
    <citation type="journal article" date="2017" name="Nature">
        <title>The genome of Chenopodium quinoa.</title>
        <authorList>
            <person name="Jarvis D.E."/>
            <person name="Ho Y.S."/>
            <person name="Lightfoot D.J."/>
            <person name="Schmoeckel S.M."/>
            <person name="Li B."/>
            <person name="Borm T.J.A."/>
            <person name="Ohyanagi H."/>
            <person name="Mineta K."/>
            <person name="Michell C.T."/>
            <person name="Saber N."/>
            <person name="Kharbatia N.M."/>
            <person name="Rupper R.R."/>
            <person name="Sharp A.R."/>
            <person name="Dally N."/>
            <person name="Boughton B.A."/>
            <person name="Woo Y.H."/>
            <person name="Gao G."/>
            <person name="Schijlen E.G.W.M."/>
            <person name="Guo X."/>
            <person name="Momin A.A."/>
            <person name="Negrao S."/>
            <person name="Al-Babili S."/>
            <person name="Gehring C."/>
            <person name="Roessner U."/>
            <person name="Jung C."/>
            <person name="Murphy K."/>
            <person name="Arold S.T."/>
            <person name="Gojobori T."/>
            <person name="van der Linden C.G."/>
            <person name="van Loo E.N."/>
            <person name="Jellen E.N."/>
            <person name="Maughan P.J."/>
            <person name="Tester M."/>
        </authorList>
    </citation>
    <scope>NUCLEOTIDE SEQUENCE [LARGE SCALE GENOMIC DNA]</scope>
    <source>
        <strain evidence="11">cv. PI 614886</strain>
    </source>
</reference>
<dbReference type="OMA" id="TTWNAND"/>
<dbReference type="InterPro" id="IPR013809">
    <property type="entry name" value="ENTH"/>
</dbReference>
<feature type="domain" description="ENTH" evidence="10">
    <location>
        <begin position="23"/>
        <end position="160"/>
    </location>
</feature>
<dbReference type="AlphaFoldDB" id="A0A803LP67"/>
<dbReference type="Gene3D" id="1.20.58.150">
    <property type="entry name" value="ANTH domain"/>
    <property type="match status" value="1"/>
</dbReference>
<dbReference type="FunFam" id="1.20.58.150:FF:000005">
    <property type="entry name" value="putative clathrin assembly protein At2g25430"/>
    <property type="match status" value="1"/>
</dbReference>
<dbReference type="SMART" id="SM00273">
    <property type="entry name" value="ENTH"/>
    <property type="match status" value="1"/>
</dbReference>
<dbReference type="GO" id="GO:0030136">
    <property type="term" value="C:clathrin-coated vesicle"/>
    <property type="evidence" value="ECO:0007669"/>
    <property type="project" value="UniProtKB-SubCell"/>
</dbReference>
<dbReference type="Gramene" id="AUR62016746-RA">
    <property type="protein sequence ID" value="AUR62016746-RA:cds"/>
    <property type="gene ID" value="AUR62016746"/>
</dbReference>
<dbReference type="SUPFAM" id="SSF48464">
    <property type="entry name" value="ENTH/VHS domain"/>
    <property type="match status" value="1"/>
</dbReference>
<gene>
    <name evidence="11" type="primary">LOC110704912</name>
</gene>
<evidence type="ECO:0000256" key="9">
    <source>
        <dbReference type="SAM" id="MobiDB-lite"/>
    </source>
</evidence>
<evidence type="ECO:0000313" key="12">
    <source>
        <dbReference type="Proteomes" id="UP000596660"/>
    </source>
</evidence>
<dbReference type="Proteomes" id="UP000596660">
    <property type="component" value="Unplaced"/>
</dbReference>
<evidence type="ECO:0000256" key="6">
    <source>
        <dbReference type="ARBA" id="ARBA00023136"/>
    </source>
</evidence>
<dbReference type="Gene3D" id="1.25.40.90">
    <property type="match status" value="1"/>
</dbReference>
<feature type="region of interest" description="Disordered" evidence="9">
    <location>
        <begin position="311"/>
        <end position="395"/>
    </location>
</feature>
<dbReference type="SUPFAM" id="SSF89009">
    <property type="entry name" value="GAT-like domain"/>
    <property type="match status" value="1"/>
</dbReference>
<evidence type="ECO:0000256" key="5">
    <source>
        <dbReference type="ARBA" id="ARBA00023034"/>
    </source>
</evidence>
<dbReference type="InterPro" id="IPR014712">
    <property type="entry name" value="ANTH_dom_sf"/>
</dbReference>
<dbReference type="GO" id="GO:0005545">
    <property type="term" value="F:1-phosphatidylinositol binding"/>
    <property type="evidence" value="ECO:0007669"/>
    <property type="project" value="InterPro"/>
</dbReference>
<keyword evidence="8" id="KW-0968">Cytoplasmic vesicle</keyword>
<keyword evidence="5" id="KW-0333">Golgi apparatus</keyword>
<dbReference type="GO" id="GO:0005546">
    <property type="term" value="F:phosphatidylinositol-4,5-bisphosphate binding"/>
    <property type="evidence" value="ECO:0007669"/>
    <property type="project" value="TreeGrafter"/>
</dbReference>
<feature type="compositionally biased region" description="Low complexity" evidence="9">
    <location>
        <begin position="412"/>
        <end position="424"/>
    </location>
</feature>
<accession>A0A803LP67</accession>
<dbReference type="GeneID" id="110704912"/>
<feature type="compositionally biased region" description="Polar residues" evidence="9">
    <location>
        <begin position="383"/>
        <end position="394"/>
    </location>
</feature>
<feature type="region of interest" description="Disordered" evidence="9">
    <location>
        <begin position="412"/>
        <end position="442"/>
    </location>
</feature>
<dbReference type="GO" id="GO:0006900">
    <property type="term" value="P:vesicle budding from membrane"/>
    <property type="evidence" value="ECO:0007669"/>
    <property type="project" value="TreeGrafter"/>
</dbReference>
<feature type="compositionally biased region" description="Basic and acidic residues" evidence="9">
    <location>
        <begin position="365"/>
        <end position="380"/>
    </location>
</feature>
<dbReference type="PROSITE" id="PS50942">
    <property type="entry name" value="ENTH"/>
    <property type="match status" value="1"/>
</dbReference>
<evidence type="ECO:0000256" key="3">
    <source>
        <dbReference type="ARBA" id="ARBA00004600"/>
    </source>
</evidence>
<evidence type="ECO:0000256" key="8">
    <source>
        <dbReference type="ARBA" id="ARBA00023329"/>
    </source>
</evidence>
<keyword evidence="12" id="KW-1185">Reference proteome</keyword>
<feature type="compositionally biased region" description="Polar residues" evidence="9">
    <location>
        <begin position="311"/>
        <end position="320"/>
    </location>
</feature>